<evidence type="ECO:0000256" key="2">
    <source>
        <dbReference type="ARBA" id="ARBA00022448"/>
    </source>
</evidence>
<dbReference type="InterPro" id="IPR006059">
    <property type="entry name" value="SBP"/>
</dbReference>
<comment type="similarity">
    <text evidence="1">Belongs to the bacterial solute-binding protein 1 family.</text>
</comment>
<accession>A0A1G1YJJ7</accession>
<dbReference type="PANTHER" id="PTHR43649">
    <property type="entry name" value="ARABINOSE-BINDING PROTEIN-RELATED"/>
    <property type="match status" value="1"/>
</dbReference>
<evidence type="ECO:0000256" key="1">
    <source>
        <dbReference type="ARBA" id="ARBA00008520"/>
    </source>
</evidence>
<reference evidence="4 5" key="1">
    <citation type="journal article" date="2016" name="Nat. Commun.">
        <title>Thousands of microbial genomes shed light on interconnected biogeochemical processes in an aquifer system.</title>
        <authorList>
            <person name="Anantharaman K."/>
            <person name="Brown C.T."/>
            <person name="Hug L.A."/>
            <person name="Sharon I."/>
            <person name="Castelle C.J."/>
            <person name="Probst A.J."/>
            <person name="Thomas B.C."/>
            <person name="Singh A."/>
            <person name="Wilkins M.J."/>
            <person name="Karaoz U."/>
            <person name="Brodie E.L."/>
            <person name="Williams K.H."/>
            <person name="Hubbard S.S."/>
            <person name="Banfield J.F."/>
        </authorList>
    </citation>
    <scope>NUCLEOTIDE SEQUENCE [LARGE SCALE GENOMIC DNA]</scope>
</reference>
<comment type="caution">
    <text evidence="4">The sequence shown here is derived from an EMBL/GenBank/DDBJ whole genome shotgun (WGS) entry which is preliminary data.</text>
</comment>
<dbReference type="EMBL" id="MHIK01000026">
    <property type="protein sequence ID" value="OGY51647.1"/>
    <property type="molecule type" value="Genomic_DNA"/>
</dbReference>
<proteinExistence type="inferred from homology"/>
<dbReference type="SUPFAM" id="SSF53850">
    <property type="entry name" value="Periplasmic binding protein-like II"/>
    <property type="match status" value="1"/>
</dbReference>
<keyword evidence="2" id="KW-0813">Transport</keyword>
<gene>
    <name evidence="4" type="ORF">A3J65_02305</name>
</gene>
<dbReference type="InterPro" id="IPR050490">
    <property type="entry name" value="Bact_solute-bd_prot1"/>
</dbReference>
<keyword evidence="3" id="KW-0732">Signal</keyword>
<name>A0A1G1YJJ7_9BACT</name>
<dbReference type="Gene3D" id="3.40.190.10">
    <property type="entry name" value="Periplasmic binding protein-like II"/>
    <property type="match status" value="1"/>
</dbReference>
<dbReference type="PROSITE" id="PS01037">
    <property type="entry name" value="SBP_BACTERIAL_1"/>
    <property type="match status" value="1"/>
</dbReference>
<dbReference type="PANTHER" id="PTHR43649:SF12">
    <property type="entry name" value="DIACETYLCHITOBIOSE BINDING PROTEIN DASA"/>
    <property type="match status" value="1"/>
</dbReference>
<dbReference type="Proteomes" id="UP000178501">
    <property type="component" value="Unassembled WGS sequence"/>
</dbReference>
<organism evidence="4 5">
    <name type="scientific">Candidatus Buchananbacteria bacterium RIFCSPHIGHO2_02_FULL_45_11b</name>
    <dbReference type="NCBI Taxonomy" id="1797541"/>
    <lineage>
        <taxon>Bacteria</taxon>
        <taxon>Candidatus Buchananiibacteriota</taxon>
    </lineage>
</organism>
<dbReference type="AlphaFoldDB" id="A0A1G1YJJ7"/>
<protein>
    <recommendedName>
        <fullName evidence="6">ABC transporter substrate-binding protein</fullName>
    </recommendedName>
</protein>
<dbReference type="GO" id="GO:0055085">
    <property type="term" value="P:transmembrane transport"/>
    <property type="evidence" value="ECO:0007669"/>
    <property type="project" value="InterPro"/>
</dbReference>
<evidence type="ECO:0000313" key="5">
    <source>
        <dbReference type="Proteomes" id="UP000178501"/>
    </source>
</evidence>
<evidence type="ECO:0000256" key="3">
    <source>
        <dbReference type="ARBA" id="ARBA00022729"/>
    </source>
</evidence>
<evidence type="ECO:0008006" key="6">
    <source>
        <dbReference type="Google" id="ProtNLM"/>
    </source>
</evidence>
<dbReference type="InterPro" id="IPR006061">
    <property type="entry name" value="SBP_1_CS"/>
</dbReference>
<dbReference type="Pfam" id="PF01547">
    <property type="entry name" value="SBP_bac_1"/>
    <property type="match status" value="1"/>
</dbReference>
<evidence type="ECO:0000313" key="4">
    <source>
        <dbReference type="EMBL" id="OGY51647.1"/>
    </source>
</evidence>
<sequence length="441" mass="49808">MVLAGLSCKFTTPALKEALKPVELTWWGTYDDPQNFAEVINDYRALHPHISVTYRKLRPEEFERELLNALAEDRGPDIFSLPNTWLTKYLPKIEPLPPKTKMAYVTSQKSLGLKEETITEIRESSSLTAPQLKDGYLDVVYQDAVRDGKIYGLPLSVDTLVLFYNRDLFNNAGLPLPPANWLDLQEQVKKLTYQDKNGNLIQSGAALGTGVNVDRGVDILSLLMMQNGAQMTVGGQVTFGLVPANFPTPNYNPGLEAIRFYTDFAAPAKEVYTWNETFPNSLDAFAQGRVAMIFGYNYHIPYLEAKRSGKLNYAIAKAPQIEGRPEINFANYRVQVVSKKSRYVNEAWDFLQFISRAAQARKYLAKTSQPAALRALVAEQQADDRLKIFADQLLTSTSWYRGRDALAMEKTFSEMIDLIRQGGGLREIIELTTQKIQQTFY</sequence>